<accession>A0AAV7T374</accession>
<feature type="domain" description="Myb/SANT-like DNA-binding" evidence="1">
    <location>
        <begin position="21"/>
        <end position="69"/>
    </location>
</feature>
<evidence type="ECO:0000259" key="1">
    <source>
        <dbReference type="Pfam" id="PF13837"/>
    </source>
</evidence>
<dbReference type="EMBL" id="JANPWB010000007">
    <property type="protein sequence ID" value="KAJ1170913.1"/>
    <property type="molecule type" value="Genomic_DNA"/>
</dbReference>
<dbReference type="InterPro" id="IPR044822">
    <property type="entry name" value="Myb_DNA-bind_4"/>
</dbReference>
<gene>
    <name evidence="2" type="ORF">NDU88_002784</name>
</gene>
<protein>
    <recommendedName>
        <fullName evidence="1">Myb/SANT-like DNA-binding domain-containing protein</fullName>
    </recommendedName>
</protein>
<keyword evidence="3" id="KW-1185">Reference proteome</keyword>
<dbReference type="AlphaFoldDB" id="A0AAV7T374"/>
<organism evidence="2 3">
    <name type="scientific">Pleurodeles waltl</name>
    <name type="common">Iberian ribbed newt</name>
    <dbReference type="NCBI Taxonomy" id="8319"/>
    <lineage>
        <taxon>Eukaryota</taxon>
        <taxon>Metazoa</taxon>
        <taxon>Chordata</taxon>
        <taxon>Craniata</taxon>
        <taxon>Vertebrata</taxon>
        <taxon>Euteleostomi</taxon>
        <taxon>Amphibia</taxon>
        <taxon>Batrachia</taxon>
        <taxon>Caudata</taxon>
        <taxon>Salamandroidea</taxon>
        <taxon>Salamandridae</taxon>
        <taxon>Pleurodelinae</taxon>
        <taxon>Pleurodeles</taxon>
    </lineage>
</organism>
<evidence type="ECO:0000313" key="2">
    <source>
        <dbReference type="EMBL" id="KAJ1170913.1"/>
    </source>
</evidence>
<reference evidence="2" key="1">
    <citation type="journal article" date="2022" name="bioRxiv">
        <title>Sequencing and chromosome-scale assembly of the giantPleurodeles waltlgenome.</title>
        <authorList>
            <person name="Brown T."/>
            <person name="Elewa A."/>
            <person name="Iarovenko S."/>
            <person name="Subramanian E."/>
            <person name="Araus A.J."/>
            <person name="Petzold A."/>
            <person name="Susuki M."/>
            <person name="Suzuki K.-i.T."/>
            <person name="Hayashi T."/>
            <person name="Toyoda A."/>
            <person name="Oliveira C."/>
            <person name="Osipova E."/>
            <person name="Leigh N.D."/>
            <person name="Simon A."/>
            <person name="Yun M.H."/>
        </authorList>
    </citation>
    <scope>NUCLEOTIDE SEQUENCE</scope>
    <source>
        <strain evidence="2">20211129_DDA</strain>
        <tissue evidence="2">Liver</tissue>
    </source>
</reference>
<comment type="caution">
    <text evidence="2">The sequence shown here is derived from an EMBL/GenBank/DDBJ whole genome shotgun (WGS) entry which is preliminary data.</text>
</comment>
<evidence type="ECO:0000313" key="3">
    <source>
        <dbReference type="Proteomes" id="UP001066276"/>
    </source>
</evidence>
<sequence length="71" mass="8479">MDVTAIFYLFNHLLPDLQQKMTYTVSGHQKKGIWRAIAKEVRTLGDFSRRSTHCCKRWEDLHRWARKMAEA</sequence>
<name>A0AAV7T374_PLEWA</name>
<proteinExistence type="predicted"/>
<dbReference type="Pfam" id="PF13837">
    <property type="entry name" value="Myb_DNA-bind_4"/>
    <property type="match status" value="1"/>
</dbReference>
<dbReference type="Proteomes" id="UP001066276">
    <property type="component" value="Chromosome 4_1"/>
</dbReference>